<keyword evidence="3" id="KW-1185">Reference proteome</keyword>
<accession>A0ABX5VAB9</accession>
<dbReference type="RefSeq" id="WP_138322738.1">
    <property type="nucleotide sequence ID" value="NZ_CP040463.1"/>
</dbReference>
<protein>
    <submittedName>
        <fullName evidence="2">Hemerythrin domain-containing protein</fullName>
    </submittedName>
</protein>
<organism evidence="2 3">
    <name type="scientific">Caminibacter mediatlanticus TB-2</name>
    <dbReference type="NCBI Taxonomy" id="391592"/>
    <lineage>
        <taxon>Bacteria</taxon>
        <taxon>Pseudomonadati</taxon>
        <taxon>Campylobacterota</taxon>
        <taxon>Epsilonproteobacteria</taxon>
        <taxon>Nautiliales</taxon>
        <taxon>Nautiliaceae</taxon>
        <taxon>Caminibacter</taxon>
    </lineage>
</organism>
<proteinExistence type="predicted"/>
<evidence type="ECO:0000259" key="1">
    <source>
        <dbReference type="Pfam" id="PF01814"/>
    </source>
</evidence>
<feature type="domain" description="Hemerythrin-like" evidence="1">
    <location>
        <begin position="23"/>
        <end position="149"/>
    </location>
</feature>
<dbReference type="Pfam" id="PF01814">
    <property type="entry name" value="Hemerythrin"/>
    <property type="match status" value="1"/>
</dbReference>
<name>A0ABX5VAB9_9BACT</name>
<gene>
    <name evidence="2" type="ORF">FE773_00620</name>
</gene>
<evidence type="ECO:0000313" key="2">
    <source>
        <dbReference type="EMBL" id="QCT93741.1"/>
    </source>
</evidence>
<dbReference type="Proteomes" id="UP000306825">
    <property type="component" value="Chromosome"/>
</dbReference>
<reference evidence="2 3" key="1">
    <citation type="submission" date="2019-05" db="EMBL/GenBank/DDBJ databases">
        <title>A comparative analysis of the Nautiliaceae.</title>
        <authorList>
            <person name="Grosche A."/>
            <person name="Smedile F."/>
            <person name="Vetriani C."/>
        </authorList>
    </citation>
    <scope>NUCLEOTIDE SEQUENCE [LARGE SCALE GENOMIC DNA]</scope>
    <source>
        <strain evidence="2 3">TB-2</strain>
    </source>
</reference>
<sequence length="152" mass="18566">MFVKSVSEKFNKIVKNINKPYLVKKLEKDHEVILNFLEKIKGNIKNKNYSKAFHILNEMFYSYKKHILYENNYLYPKLFKKYYGYENIIEAIKEIKDEEENISKAIDRLMLIYEAPWVIEKNHKEFLSDIENFSLMLKERVDFEESRLFVLY</sequence>
<evidence type="ECO:0000313" key="3">
    <source>
        <dbReference type="Proteomes" id="UP000306825"/>
    </source>
</evidence>
<dbReference type="InterPro" id="IPR012312">
    <property type="entry name" value="Hemerythrin-like"/>
</dbReference>
<dbReference type="Gene3D" id="1.20.120.520">
    <property type="entry name" value="nmb1532 protein domain like"/>
    <property type="match status" value="1"/>
</dbReference>
<dbReference type="EMBL" id="CP040463">
    <property type="protein sequence ID" value="QCT93741.1"/>
    <property type="molecule type" value="Genomic_DNA"/>
</dbReference>